<accession>A0A072VK95</accession>
<evidence type="ECO:0000313" key="1">
    <source>
        <dbReference type="EMBL" id="KEH42232.1"/>
    </source>
</evidence>
<dbReference type="EnsemblPlants" id="KEH42232">
    <property type="protein sequence ID" value="KEH42232"/>
    <property type="gene ID" value="MTR_1g064440"/>
</dbReference>
<dbReference type="AlphaFoldDB" id="A0A072VK95"/>
<evidence type="ECO:0000313" key="2">
    <source>
        <dbReference type="EnsemblPlants" id="KEH42232"/>
    </source>
</evidence>
<gene>
    <name evidence="1" type="ordered locus">MTR_1g064440</name>
</gene>
<proteinExistence type="predicted"/>
<keyword evidence="3" id="KW-1185">Reference proteome</keyword>
<dbReference type="HOGENOM" id="CLU_3035324_0_0_1"/>
<sequence length="55" mass="6210">MVLKGFQSMEFSLPKNQKRKIQPKHKSHADGAKWVIGIAKQELSNTKSNNVRFGA</sequence>
<evidence type="ECO:0000313" key="3">
    <source>
        <dbReference type="Proteomes" id="UP000002051"/>
    </source>
</evidence>
<name>A0A072VK95_MEDTR</name>
<reference evidence="1 3" key="2">
    <citation type="journal article" date="2014" name="BMC Genomics">
        <title>An improved genome release (version Mt4.0) for the model legume Medicago truncatula.</title>
        <authorList>
            <person name="Tang H."/>
            <person name="Krishnakumar V."/>
            <person name="Bidwell S."/>
            <person name="Rosen B."/>
            <person name="Chan A."/>
            <person name="Zhou S."/>
            <person name="Gentzbittel L."/>
            <person name="Childs K.L."/>
            <person name="Yandell M."/>
            <person name="Gundlach H."/>
            <person name="Mayer K.F."/>
            <person name="Schwartz D.C."/>
            <person name="Town C.D."/>
        </authorList>
    </citation>
    <scope>GENOME REANNOTATION</scope>
    <source>
        <strain evidence="1">A17</strain>
        <strain evidence="2 3">cv. Jemalong A17</strain>
    </source>
</reference>
<dbReference type="Proteomes" id="UP000002051">
    <property type="component" value="Unassembled WGS sequence"/>
</dbReference>
<reference evidence="1 3" key="1">
    <citation type="journal article" date="2011" name="Nature">
        <title>The Medicago genome provides insight into the evolution of rhizobial symbioses.</title>
        <authorList>
            <person name="Young N.D."/>
            <person name="Debelle F."/>
            <person name="Oldroyd G.E."/>
            <person name="Geurts R."/>
            <person name="Cannon S.B."/>
            <person name="Udvardi M.K."/>
            <person name="Benedito V.A."/>
            <person name="Mayer K.F."/>
            <person name="Gouzy J."/>
            <person name="Schoof H."/>
            <person name="Van de Peer Y."/>
            <person name="Proost S."/>
            <person name="Cook D.R."/>
            <person name="Meyers B.C."/>
            <person name="Spannagl M."/>
            <person name="Cheung F."/>
            <person name="De Mita S."/>
            <person name="Krishnakumar V."/>
            <person name="Gundlach H."/>
            <person name="Zhou S."/>
            <person name="Mudge J."/>
            <person name="Bharti A.K."/>
            <person name="Murray J.D."/>
            <person name="Naoumkina M.A."/>
            <person name="Rosen B."/>
            <person name="Silverstein K.A."/>
            <person name="Tang H."/>
            <person name="Rombauts S."/>
            <person name="Zhao P.X."/>
            <person name="Zhou P."/>
            <person name="Barbe V."/>
            <person name="Bardou P."/>
            <person name="Bechner M."/>
            <person name="Bellec A."/>
            <person name="Berger A."/>
            <person name="Berges H."/>
            <person name="Bidwell S."/>
            <person name="Bisseling T."/>
            <person name="Choisne N."/>
            <person name="Couloux A."/>
            <person name="Denny R."/>
            <person name="Deshpande S."/>
            <person name="Dai X."/>
            <person name="Doyle J.J."/>
            <person name="Dudez A.M."/>
            <person name="Farmer A.D."/>
            <person name="Fouteau S."/>
            <person name="Franken C."/>
            <person name="Gibelin C."/>
            <person name="Gish J."/>
            <person name="Goldstein S."/>
            <person name="Gonzalez A.J."/>
            <person name="Green P.J."/>
            <person name="Hallab A."/>
            <person name="Hartog M."/>
            <person name="Hua A."/>
            <person name="Humphray S.J."/>
            <person name="Jeong D.H."/>
            <person name="Jing Y."/>
            <person name="Jocker A."/>
            <person name="Kenton S.M."/>
            <person name="Kim D.J."/>
            <person name="Klee K."/>
            <person name="Lai H."/>
            <person name="Lang C."/>
            <person name="Lin S."/>
            <person name="Macmil S.L."/>
            <person name="Magdelenat G."/>
            <person name="Matthews L."/>
            <person name="McCorrison J."/>
            <person name="Monaghan E.L."/>
            <person name="Mun J.H."/>
            <person name="Najar F.Z."/>
            <person name="Nicholson C."/>
            <person name="Noirot C."/>
            <person name="O'Bleness M."/>
            <person name="Paule C.R."/>
            <person name="Poulain J."/>
            <person name="Prion F."/>
            <person name="Qin B."/>
            <person name="Qu C."/>
            <person name="Retzel E.F."/>
            <person name="Riddle C."/>
            <person name="Sallet E."/>
            <person name="Samain S."/>
            <person name="Samson N."/>
            <person name="Sanders I."/>
            <person name="Saurat O."/>
            <person name="Scarpelli C."/>
            <person name="Schiex T."/>
            <person name="Segurens B."/>
            <person name="Severin A.J."/>
            <person name="Sherrier D.J."/>
            <person name="Shi R."/>
            <person name="Sims S."/>
            <person name="Singer S.R."/>
            <person name="Sinharoy S."/>
            <person name="Sterck L."/>
            <person name="Viollet A."/>
            <person name="Wang B.B."/>
            <person name="Wang K."/>
            <person name="Wang M."/>
            <person name="Wang X."/>
            <person name="Warfsmann J."/>
            <person name="Weissenbach J."/>
            <person name="White D.D."/>
            <person name="White J.D."/>
            <person name="Wiley G.B."/>
            <person name="Wincker P."/>
            <person name="Xing Y."/>
            <person name="Yang L."/>
            <person name="Yao Z."/>
            <person name="Ying F."/>
            <person name="Zhai J."/>
            <person name="Zhou L."/>
            <person name="Zuber A."/>
            <person name="Denarie J."/>
            <person name="Dixon R.A."/>
            <person name="May G.D."/>
            <person name="Schwartz D.C."/>
            <person name="Rogers J."/>
            <person name="Quetier F."/>
            <person name="Town C.D."/>
            <person name="Roe B.A."/>
        </authorList>
    </citation>
    <scope>NUCLEOTIDE SEQUENCE [LARGE SCALE GENOMIC DNA]</scope>
    <source>
        <strain evidence="1">A17</strain>
        <strain evidence="2 3">cv. Jemalong A17</strain>
    </source>
</reference>
<protein>
    <submittedName>
        <fullName evidence="1 2">Uncharacterized protein</fullName>
    </submittedName>
</protein>
<reference evidence="2" key="3">
    <citation type="submission" date="2015-04" db="UniProtKB">
        <authorList>
            <consortium name="EnsemblPlants"/>
        </authorList>
    </citation>
    <scope>IDENTIFICATION</scope>
    <source>
        <strain evidence="2">cv. Jemalong A17</strain>
    </source>
</reference>
<dbReference type="EMBL" id="CM001217">
    <property type="protein sequence ID" value="KEH42232.1"/>
    <property type="molecule type" value="Genomic_DNA"/>
</dbReference>
<organism evidence="1 3">
    <name type="scientific">Medicago truncatula</name>
    <name type="common">Barrel medic</name>
    <name type="synonym">Medicago tribuloides</name>
    <dbReference type="NCBI Taxonomy" id="3880"/>
    <lineage>
        <taxon>Eukaryota</taxon>
        <taxon>Viridiplantae</taxon>
        <taxon>Streptophyta</taxon>
        <taxon>Embryophyta</taxon>
        <taxon>Tracheophyta</taxon>
        <taxon>Spermatophyta</taxon>
        <taxon>Magnoliopsida</taxon>
        <taxon>eudicotyledons</taxon>
        <taxon>Gunneridae</taxon>
        <taxon>Pentapetalae</taxon>
        <taxon>rosids</taxon>
        <taxon>fabids</taxon>
        <taxon>Fabales</taxon>
        <taxon>Fabaceae</taxon>
        <taxon>Papilionoideae</taxon>
        <taxon>50 kb inversion clade</taxon>
        <taxon>NPAAA clade</taxon>
        <taxon>Hologalegina</taxon>
        <taxon>IRL clade</taxon>
        <taxon>Trifolieae</taxon>
        <taxon>Medicago</taxon>
    </lineage>
</organism>